<proteinExistence type="predicted"/>
<feature type="non-terminal residue" evidence="4">
    <location>
        <position position="1"/>
    </location>
</feature>
<gene>
    <name evidence="4" type="ORF">SCF082_LOCUS50588</name>
</gene>
<evidence type="ECO:0000256" key="2">
    <source>
        <dbReference type="SAM" id="Coils"/>
    </source>
</evidence>
<dbReference type="PROSITE" id="PS50894">
    <property type="entry name" value="HPT"/>
    <property type="match status" value="1"/>
</dbReference>
<feature type="coiled-coil region" evidence="2">
    <location>
        <begin position="58"/>
        <end position="92"/>
    </location>
</feature>
<accession>A0ABP0S8W7</accession>
<comment type="caution">
    <text evidence="1">Lacks conserved residue(s) required for the propagation of feature annotation.</text>
</comment>
<evidence type="ECO:0000256" key="1">
    <source>
        <dbReference type="PROSITE-ProRule" id="PRU00110"/>
    </source>
</evidence>
<protein>
    <recommendedName>
        <fullName evidence="3">HPt domain-containing protein</fullName>
    </recommendedName>
</protein>
<comment type="caution">
    <text evidence="4">The sequence shown here is derived from an EMBL/GenBank/DDBJ whole genome shotgun (WGS) entry which is preliminary data.</text>
</comment>
<dbReference type="Proteomes" id="UP001642464">
    <property type="component" value="Unassembled WGS sequence"/>
</dbReference>
<name>A0ABP0S8W7_9DINO</name>
<evidence type="ECO:0000259" key="3">
    <source>
        <dbReference type="PROSITE" id="PS50894"/>
    </source>
</evidence>
<feature type="domain" description="HPt" evidence="3">
    <location>
        <begin position="60"/>
        <end position="117"/>
    </location>
</feature>
<keyword evidence="2" id="KW-0175">Coiled coil</keyword>
<dbReference type="InterPro" id="IPR008207">
    <property type="entry name" value="Sig_transdc_His_kin_Hpt_dom"/>
</dbReference>
<organism evidence="4 5">
    <name type="scientific">Durusdinium trenchii</name>
    <dbReference type="NCBI Taxonomy" id="1381693"/>
    <lineage>
        <taxon>Eukaryota</taxon>
        <taxon>Sar</taxon>
        <taxon>Alveolata</taxon>
        <taxon>Dinophyceae</taxon>
        <taxon>Suessiales</taxon>
        <taxon>Symbiodiniaceae</taxon>
        <taxon>Durusdinium</taxon>
    </lineage>
</organism>
<evidence type="ECO:0000313" key="5">
    <source>
        <dbReference type="Proteomes" id="UP001642464"/>
    </source>
</evidence>
<dbReference type="EMBL" id="CAXAMM010043155">
    <property type="protein sequence ID" value="CAK9108794.1"/>
    <property type="molecule type" value="Genomic_DNA"/>
</dbReference>
<reference evidence="4 5" key="1">
    <citation type="submission" date="2024-02" db="EMBL/GenBank/DDBJ databases">
        <authorList>
            <person name="Chen Y."/>
            <person name="Shah S."/>
            <person name="Dougan E. K."/>
            <person name="Thang M."/>
            <person name="Chan C."/>
        </authorList>
    </citation>
    <scope>NUCLEOTIDE SEQUENCE [LARGE SCALE GENOMIC DNA]</scope>
</reference>
<keyword evidence="5" id="KW-1185">Reference proteome</keyword>
<evidence type="ECO:0000313" key="4">
    <source>
        <dbReference type="EMBL" id="CAK9108794.1"/>
    </source>
</evidence>
<sequence length="117" mass="12689">EIAEAVEKGDVPDPGKQIELKAARTAAAKTAAAPKTGTYTLKRHKRKGAATALAIHHREEKKQICQLLETVLEDAESKMDELVQELNSGKISREEAVRVVDQIKGKAHAVEVPATID</sequence>